<feature type="domain" description="Secretion system C-terminal sorting" evidence="2">
    <location>
        <begin position="463"/>
        <end position="537"/>
    </location>
</feature>
<organism evidence="4">
    <name type="scientific">uncultured Aureispira sp</name>
    <dbReference type="NCBI Taxonomy" id="1331704"/>
    <lineage>
        <taxon>Bacteria</taxon>
        <taxon>Pseudomonadati</taxon>
        <taxon>Bacteroidota</taxon>
        <taxon>Saprospiria</taxon>
        <taxon>Saprospirales</taxon>
        <taxon>Saprospiraceae</taxon>
        <taxon>Aureispira</taxon>
        <taxon>environmental samples</taxon>
    </lineage>
</organism>
<name>A0A6S6UJU2_9BACT</name>
<evidence type="ECO:0000259" key="3">
    <source>
        <dbReference type="Pfam" id="PF20434"/>
    </source>
</evidence>
<reference evidence="4" key="1">
    <citation type="submission" date="2020-01" db="EMBL/GenBank/DDBJ databases">
        <authorList>
            <person name="Meier V. D."/>
            <person name="Meier V D."/>
        </authorList>
    </citation>
    <scope>NUCLEOTIDE SEQUENCE</scope>
    <source>
        <strain evidence="4">HLG_WM_MAG_10</strain>
    </source>
</reference>
<keyword evidence="1" id="KW-0378">Hydrolase</keyword>
<gene>
    <name evidence="4" type="ORF">HELGO_WM26298</name>
</gene>
<dbReference type="AlphaFoldDB" id="A0A6S6UJU2"/>
<dbReference type="Pfam" id="PF18962">
    <property type="entry name" value="Por_Secre_tail"/>
    <property type="match status" value="1"/>
</dbReference>
<protein>
    <submittedName>
        <fullName evidence="4">Esterase/lipase-like protein</fullName>
    </submittedName>
</protein>
<dbReference type="GO" id="GO:0016787">
    <property type="term" value="F:hydrolase activity"/>
    <property type="evidence" value="ECO:0007669"/>
    <property type="project" value="UniProtKB-KW"/>
</dbReference>
<evidence type="ECO:0000313" key="4">
    <source>
        <dbReference type="EMBL" id="CAA6830037.1"/>
    </source>
</evidence>
<dbReference type="InterPro" id="IPR049492">
    <property type="entry name" value="BD-FAE-like_dom"/>
</dbReference>
<sequence>MSKIILLFLWSLILLGELSAQCGTRYNSRYFNSIQIFRDVEYSLDAPALIAASITTETTINKDLVMDIFMPPASDTVSQRPVVVLAHGGGFINVAFMGGTVLVGTMKNEDVQALADTLAHWGFVTASIEYRLGFNILSPSSLKRAVWRGAQDMSAAVRFFRKNAAWFNIDPDRVFTGGSSAGAFCALHSTFVDYTERLPESYELVPILKKDLGALHSRPVVELTSFNPFVGTSVLGDDVDSIPQGIASYWGAIAELDFIAHGNNKAPVVLFHGTNDLIVNHKCAKPFSGIVLTAPNTCGTHVIDSLMNASNMPHNTYLASGEGHEYWGALNGDWMASGPNAYWPDIIQKTTDYLYDIMRPALPAIHGPDSVLPTTNYTYSIVNPNPNYKYCWEVTGGVVVSPIVNGATVEVEFFNTTTQGYVAARAVDAAAVASGSALKYSVVSTNVSVDKLSNTTIGLHVQPNPASNYCQLLIHSEKQAESSIQLFNALGQNVLTKNVALSAGKTEESLNIKDLPKGVYRVLVRTERSRVVETLMVY</sequence>
<evidence type="ECO:0000259" key="2">
    <source>
        <dbReference type="Pfam" id="PF18962"/>
    </source>
</evidence>
<dbReference type="InterPro" id="IPR026444">
    <property type="entry name" value="Secre_tail"/>
</dbReference>
<dbReference type="NCBIfam" id="TIGR04183">
    <property type="entry name" value="Por_Secre_tail"/>
    <property type="match status" value="1"/>
</dbReference>
<feature type="domain" description="BD-FAE-like" evidence="3">
    <location>
        <begin position="66"/>
        <end position="193"/>
    </location>
</feature>
<proteinExistence type="predicted"/>
<dbReference type="PANTHER" id="PTHR48081">
    <property type="entry name" value="AB HYDROLASE SUPERFAMILY PROTEIN C4A8.06C"/>
    <property type="match status" value="1"/>
</dbReference>
<dbReference type="EMBL" id="CACVAQ010000530">
    <property type="protein sequence ID" value="CAA6830037.1"/>
    <property type="molecule type" value="Genomic_DNA"/>
</dbReference>
<dbReference type="Gene3D" id="3.40.50.1820">
    <property type="entry name" value="alpha/beta hydrolase"/>
    <property type="match status" value="1"/>
</dbReference>
<dbReference type="InterPro" id="IPR050300">
    <property type="entry name" value="GDXG_lipolytic_enzyme"/>
</dbReference>
<dbReference type="SUPFAM" id="SSF53474">
    <property type="entry name" value="alpha/beta-Hydrolases"/>
    <property type="match status" value="1"/>
</dbReference>
<evidence type="ECO:0000256" key="1">
    <source>
        <dbReference type="ARBA" id="ARBA00022801"/>
    </source>
</evidence>
<dbReference type="InterPro" id="IPR029058">
    <property type="entry name" value="AB_hydrolase_fold"/>
</dbReference>
<dbReference type="Pfam" id="PF20434">
    <property type="entry name" value="BD-FAE"/>
    <property type="match status" value="1"/>
</dbReference>
<accession>A0A6S6UJU2</accession>